<evidence type="ECO:0000313" key="4">
    <source>
        <dbReference type="Proteomes" id="UP000201838"/>
    </source>
</evidence>
<sequence>MTIGIVAFGPNAGAGIVAGLNTVEKNGRGAIGGFVSLAAFTEDGRLLRASIQDGGSKALFGTDVPTEIGRAKLVGLISSGPNRPEPLSDFIAAEPGVGIVTGHRMPQTRVDNGIALNALVLAKMKSGLHPQAAVDQVIAMYPDMDAGFLACSTDGSIGSGSTQSVLARGDQAVSILEAPPEMAFVASIHNAIFPFHLISKLANEVALDTMLHPDTPVGWVKIVSGIMLERGFEAQIHIGADGQIERITIPKDHFLKGSWSVGLGDKVAVMASGQHLGWLGYEPFMTLKNGQVQDIDGHKEINIPLLGSLPFERYRDVS</sequence>
<dbReference type="InterPro" id="IPR055683">
    <property type="entry name" value="DUF7259"/>
</dbReference>
<proteinExistence type="predicted"/>
<dbReference type="Proteomes" id="UP000201838">
    <property type="component" value="Unassembled WGS sequence"/>
</dbReference>
<evidence type="ECO:0000259" key="2">
    <source>
        <dbReference type="Pfam" id="PF23920"/>
    </source>
</evidence>
<feature type="domain" description="DUF7259" evidence="2">
    <location>
        <begin position="225"/>
        <end position="299"/>
    </location>
</feature>
<reference evidence="3 4" key="1">
    <citation type="submission" date="2017-05" db="EMBL/GenBank/DDBJ databases">
        <authorList>
            <person name="Song R."/>
            <person name="Chenine A.L."/>
            <person name="Ruprecht R.M."/>
        </authorList>
    </citation>
    <scope>NUCLEOTIDE SEQUENCE [LARGE SCALE GENOMIC DNA]</scope>
    <source>
        <strain evidence="3 4">CECT 8489</strain>
    </source>
</reference>
<dbReference type="InterPro" id="IPR054236">
    <property type="entry name" value="DUF6963"/>
</dbReference>
<feature type="domain" description="DUF6963" evidence="1">
    <location>
        <begin position="2"/>
        <end position="218"/>
    </location>
</feature>
<accession>A0A238IXW8</accession>
<dbReference type="Pfam" id="PF22288">
    <property type="entry name" value="DUF6963"/>
    <property type="match status" value="1"/>
</dbReference>
<organism evidence="3 4">
    <name type="scientific">Boseongicola aestuarii</name>
    <dbReference type="NCBI Taxonomy" id="1470561"/>
    <lineage>
        <taxon>Bacteria</taxon>
        <taxon>Pseudomonadati</taxon>
        <taxon>Pseudomonadota</taxon>
        <taxon>Alphaproteobacteria</taxon>
        <taxon>Rhodobacterales</taxon>
        <taxon>Paracoccaceae</taxon>
        <taxon>Boseongicola</taxon>
    </lineage>
</organism>
<dbReference type="Pfam" id="PF23920">
    <property type="entry name" value="DUF7259"/>
    <property type="match status" value="1"/>
</dbReference>
<name>A0A238IXW8_9RHOB</name>
<gene>
    <name evidence="3" type="ORF">BOA8489_00621</name>
</gene>
<protein>
    <submittedName>
        <fullName evidence="3">Uncharacterized protein</fullName>
    </submittedName>
</protein>
<dbReference type="EMBL" id="FXXQ01000002">
    <property type="protein sequence ID" value="SMX22524.1"/>
    <property type="molecule type" value="Genomic_DNA"/>
</dbReference>
<dbReference type="AlphaFoldDB" id="A0A238IXW8"/>
<keyword evidence="4" id="KW-1185">Reference proteome</keyword>
<dbReference type="RefSeq" id="WP_093972529.1">
    <property type="nucleotide sequence ID" value="NZ_FXXQ01000002.1"/>
</dbReference>
<evidence type="ECO:0000259" key="1">
    <source>
        <dbReference type="Pfam" id="PF22288"/>
    </source>
</evidence>
<evidence type="ECO:0000313" key="3">
    <source>
        <dbReference type="EMBL" id="SMX22524.1"/>
    </source>
</evidence>
<dbReference type="OrthoDB" id="8420134at2"/>